<keyword evidence="6" id="KW-0472">Membrane</keyword>
<gene>
    <name evidence="10" type="ORF">QBC34DRAFT_432715</name>
</gene>
<dbReference type="PANTHER" id="PTHR33365:SF4">
    <property type="entry name" value="CYCLOCHLOROTINE BIOSYNTHESIS PROTEIN O"/>
    <property type="match status" value="1"/>
</dbReference>
<feature type="region of interest" description="Disordered" evidence="9">
    <location>
        <begin position="22"/>
        <end position="57"/>
    </location>
</feature>
<organism evidence="10 11">
    <name type="scientific">Podospora aff. communis PSN243</name>
    <dbReference type="NCBI Taxonomy" id="3040156"/>
    <lineage>
        <taxon>Eukaryota</taxon>
        <taxon>Fungi</taxon>
        <taxon>Dikarya</taxon>
        <taxon>Ascomycota</taxon>
        <taxon>Pezizomycotina</taxon>
        <taxon>Sordariomycetes</taxon>
        <taxon>Sordariomycetidae</taxon>
        <taxon>Sordariales</taxon>
        <taxon>Podosporaceae</taxon>
        <taxon>Podospora</taxon>
    </lineage>
</organism>
<accession>A0AAV9H444</accession>
<keyword evidence="11" id="KW-1185">Reference proteome</keyword>
<evidence type="ECO:0000256" key="9">
    <source>
        <dbReference type="SAM" id="MobiDB-lite"/>
    </source>
</evidence>
<dbReference type="InterPro" id="IPR021765">
    <property type="entry name" value="UstYa-like"/>
</dbReference>
<sequence>MSSFFTKHITFARHVYKPLEVQDGDSDDASKDSSECSASLPLHSGHENPPKESHQRPSNASLTLLAFSLIVLFISSSSFIQARNNRVTDDRCLRRMSAPSPALEAIRFEWTSLHEEFQPDVYSGYPSLASEQAWAKLWDFGAFNVPLNLLAGLNKSSVDGDFRLVGEENGGGVGGLLEGAHQIHCLNLVRQYIYREHWDYSDLPSFNGGPKVRRHHVDHCVSTLRMVLTCLSDVTPIVFERRGGRIAAVEAPRKCRVYSGLLDWVNQHSVFDSAE</sequence>
<dbReference type="Pfam" id="PF11807">
    <property type="entry name" value="UstYa"/>
    <property type="match status" value="1"/>
</dbReference>
<reference evidence="10" key="2">
    <citation type="submission" date="2023-05" db="EMBL/GenBank/DDBJ databases">
        <authorList>
            <consortium name="Lawrence Berkeley National Laboratory"/>
            <person name="Steindorff A."/>
            <person name="Hensen N."/>
            <person name="Bonometti L."/>
            <person name="Westerberg I."/>
            <person name="Brannstrom I.O."/>
            <person name="Guillou S."/>
            <person name="Cros-Aarteil S."/>
            <person name="Calhoun S."/>
            <person name="Haridas S."/>
            <person name="Kuo A."/>
            <person name="Mondo S."/>
            <person name="Pangilinan J."/>
            <person name="Riley R."/>
            <person name="Labutti K."/>
            <person name="Andreopoulos B."/>
            <person name="Lipzen A."/>
            <person name="Chen C."/>
            <person name="Yanf M."/>
            <person name="Daum C."/>
            <person name="Ng V."/>
            <person name="Clum A."/>
            <person name="Ohm R."/>
            <person name="Martin F."/>
            <person name="Silar P."/>
            <person name="Natvig D."/>
            <person name="Lalanne C."/>
            <person name="Gautier V."/>
            <person name="Ament-Velasquez S.L."/>
            <person name="Kruys A."/>
            <person name="Hutchinson M.I."/>
            <person name="Powell A.J."/>
            <person name="Barry K."/>
            <person name="Miller A.N."/>
            <person name="Grigoriev I.V."/>
            <person name="Debuchy R."/>
            <person name="Gladieux P."/>
            <person name="Thoren M.H."/>
            <person name="Johannesson H."/>
        </authorList>
    </citation>
    <scope>NUCLEOTIDE SEQUENCE</scope>
    <source>
        <strain evidence="10">PSN243</strain>
    </source>
</reference>
<dbReference type="GO" id="GO:0016020">
    <property type="term" value="C:membrane"/>
    <property type="evidence" value="ECO:0007669"/>
    <property type="project" value="UniProtKB-SubCell"/>
</dbReference>
<comment type="caution">
    <text evidence="10">The sequence shown here is derived from an EMBL/GenBank/DDBJ whole genome shotgun (WGS) entry which is preliminary data.</text>
</comment>
<reference evidence="10" key="1">
    <citation type="journal article" date="2023" name="Mol. Phylogenet. Evol.">
        <title>Genome-scale phylogeny and comparative genomics of the fungal order Sordariales.</title>
        <authorList>
            <person name="Hensen N."/>
            <person name="Bonometti L."/>
            <person name="Westerberg I."/>
            <person name="Brannstrom I.O."/>
            <person name="Guillou S."/>
            <person name="Cros-Aarteil S."/>
            <person name="Calhoun S."/>
            <person name="Haridas S."/>
            <person name="Kuo A."/>
            <person name="Mondo S."/>
            <person name="Pangilinan J."/>
            <person name="Riley R."/>
            <person name="LaButti K."/>
            <person name="Andreopoulos B."/>
            <person name="Lipzen A."/>
            <person name="Chen C."/>
            <person name="Yan M."/>
            <person name="Daum C."/>
            <person name="Ng V."/>
            <person name="Clum A."/>
            <person name="Steindorff A."/>
            <person name="Ohm R.A."/>
            <person name="Martin F."/>
            <person name="Silar P."/>
            <person name="Natvig D.O."/>
            <person name="Lalanne C."/>
            <person name="Gautier V."/>
            <person name="Ament-Velasquez S.L."/>
            <person name="Kruys A."/>
            <person name="Hutchinson M.I."/>
            <person name="Powell A.J."/>
            <person name="Barry K."/>
            <person name="Miller A.N."/>
            <person name="Grigoriev I.V."/>
            <person name="Debuchy R."/>
            <person name="Gladieux P."/>
            <person name="Hiltunen Thoren M."/>
            <person name="Johannesson H."/>
        </authorList>
    </citation>
    <scope>NUCLEOTIDE SEQUENCE</scope>
    <source>
        <strain evidence="10">PSN243</strain>
    </source>
</reference>
<dbReference type="EMBL" id="MU865914">
    <property type="protein sequence ID" value="KAK4455387.1"/>
    <property type="molecule type" value="Genomic_DNA"/>
</dbReference>
<proteinExistence type="inferred from homology"/>
<dbReference type="Proteomes" id="UP001321760">
    <property type="component" value="Unassembled WGS sequence"/>
</dbReference>
<evidence type="ECO:0000256" key="7">
    <source>
        <dbReference type="ARBA" id="ARBA00023180"/>
    </source>
</evidence>
<dbReference type="GO" id="GO:0043386">
    <property type="term" value="P:mycotoxin biosynthetic process"/>
    <property type="evidence" value="ECO:0007669"/>
    <property type="project" value="InterPro"/>
</dbReference>
<protein>
    <recommendedName>
        <fullName evidence="12">Tat pathway signal sequence</fullName>
    </recommendedName>
</protein>
<feature type="compositionally biased region" description="Basic and acidic residues" evidence="9">
    <location>
        <begin position="44"/>
        <end position="55"/>
    </location>
</feature>
<evidence type="ECO:0000256" key="4">
    <source>
        <dbReference type="ARBA" id="ARBA00022989"/>
    </source>
</evidence>
<dbReference type="AlphaFoldDB" id="A0AAV9H444"/>
<dbReference type="PANTHER" id="PTHR33365">
    <property type="entry name" value="YALI0B05434P"/>
    <property type="match status" value="1"/>
</dbReference>
<evidence type="ECO:0008006" key="12">
    <source>
        <dbReference type="Google" id="ProtNLM"/>
    </source>
</evidence>
<keyword evidence="5" id="KW-0843">Virulence</keyword>
<evidence type="ECO:0000256" key="6">
    <source>
        <dbReference type="ARBA" id="ARBA00023136"/>
    </source>
</evidence>
<comment type="pathway">
    <text evidence="2">Mycotoxin biosynthesis.</text>
</comment>
<keyword evidence="7" id="KW-0325">Glycoprotein</keyword>
<comment type="similarity">
    <text evidence="8">Belongs to the ustYa family.</text>
</comment>
<evidence type="ECO:0000313" key="10">
    <source>
        <dbReference type="EMBL" id="KAK4455387.1"/>
    </source>
</evidence>
<comment type="subcellular location">
    <subcellularLocation>
        <location evidence="1">Membrane</location>
        <topology evidence="1">Single-pass membrane protein</topology>
    </subcellularLocation>
</comment>
<evidence type="ECO:0000256" key="8">
    <source>
        <dbReference type="ARBA" id="ARBA00035112"/>
    </source>
</evidence>
<keyword evidence="3" id="KW-0812">Transmembrane</keyword>
<evidence type="ECO:0000256" key="5">
    <source>
        <dbReference type="ARBA" id="ARBA00023026"/>
    </source>
</evidence>
<evidence type="ECO:0000313" key="11">
    <source>
        <dbReference type="Proteomes" id="UP001321760"/>
    </source>
</evidence>
<name>A0AAV9H444_9PEZI</name>
<evidence type="ECO:0000256" key="2">
    <source>
        <dbReference type="ARBA" id="ARBA00004685"/>
    </source>
</evidence>
<keyword evidence="4" id="KW-1133">Transmembrane helix</keyword>
<evidence type="ECO:0000256" key="3">
    <source>
        <dbReference type="ARBA" id="ARBA00022692"/>
    </source>
</evidence>
<evidence type="ECO:0000256" key="1">
    <source>
        <dbReference type="ARBA" id="ARBA00004167"/>
    </source>
</evidence>